<dbReference type="GeneID" id="63774411"/>
<evidence type="ECO:0000256" key="1">
    <source>
        <dbReference type="ARBA" id="ARBA00022737"/>
    </source>
</evidence>
<dbReference type="RefSeq" id="XP_040718400.1">
    <property type="nucleotide sequence ID" value="XM_040858199.1"/>
</dbReference>
<accession>A0A1Y2E920</accession>
<dbReference type="SMART" id="SM00248">
    <property type="entry name" value="ANK"/>
    <property type="match status" value="24"/>
</dbReference>
<sequence length="1674" mass="183909">MATSKALESRDQYTVGWIAALPIERAAATAMLDEQHKKPLDFIQPPNDTNSYTWGQIAEHNVVIALLPLGVYGTTSAATTATHMLSSFPQIRVGLMVGIGAGIPRPDQEIDIRLGDIVISQPSGRSGGVIQYDFGKAKTGDRFERTGSLNSPPQALLNALAALQAQHEFGSKIPKILQDMLEKHPQLARATPRKPSYAYQGREHDKLFNPAYEHTQGKNCDKCDSEQEVKREERELLDPEIYYGLIASGNKLIRDVTTRDSILSELDDNCICFEMEAAGLMNNFPCIVVRGICDYADSHKNDRWQRYAAATAAAYAKEFLGVVPGEDVERTRRAAEMIENISYNVKETKDGVERLSLQTRQQKIDKWLSPSHPSTNYNKATDQRHQGSGQWFLQSEAYLAWKKEQNSFLWLHGIPGCGKTILSSTVVEDLERSEACSQTLLYFYFDFTDRDKQSLEDAVRSLISQLYYRKENVRRHLDSLYSSCENGKRQPNIASLRTTLQNMIQQADEVWLVLDALDECPIRSGYPTGGLLPWIHSLRDTQMNVHLLVTSRPEQDIESTIEKWARKEDIIPIQGDLIAEDIRAYVRTRVREHEGLSRWKSRPDIRSEIEVALIEKSNGMFRWVSCQLDALEKCCDPRTLRTALNTLPKTLDETYARILKDIPHEHLGHTTRILQFLTFGERPLRITEAVDLITVDTSNTPRFDPKNRMPVPKEISRYCSSLVVITRRDSYDEKQMVPEIQLAHFSVKEYLTSNRLEKDISKYFEETFARAAIAEICLGYLLELDQNLTTKEIRQSFSLAQYSAQYWISHAVVAESCSHTVRTLVMELFSHESTYETCYMLYNPDIRWNNDPSKDDLAFPLYYASLAGLIYAVQRLIEKNADVNAQGGEYGNALQAASYRGHEKVVQILLEKNADVNAQGGPYGNALQAASSEGHEKVVQILLEKNADVNAQGGPYGNALQAASSEGHEKVVQILLEKNADVNAQGGHYGNALQASSSGGHENVVQILLEKNADVNAHGGFYGNALQAASYRGHEKVVQILLEKNADVNAQGGEYGNALQAASYRGHEKVVQILLEKNADVNAHGGFYGNALQAASLGGHEKVVQILLEKNADVNAQGRPYGNALQAASYRGHEKVVQILLEKNADVNAQGGYYGNALQAASLGGHEKVVQILLEKNADVNAQGGHYGNALQASSSGGHENVVQILIEKNADVNAQGGLYGNALQAASYRGHEKVVQILLEKNADVNAQGGFYGNALQAASSGGHENVVQILLEKNADVNAQGGLYGNALQAASLGGHEKVVQILLEKNADVNAHGGFYGNALQAASYRGHEKVVQILLEKNADVNAQGGPYGNALQAASSEGHEKVVQILLEKNADVNAQGGHYGNALQAASSEGHEKVVQILLEKNADVNAQGGYYGNALQASSSGGHEKVVQILLEKNADVNAQGGEYGNALQAASSGGHENVVQILLNKGADLTVTNSTGWTPLNLASDSGHVEVVKLLLEKGADVRTTDRHWQTPLILSASKGHNAVVELLLTRHVNINGTDVLGKSALLWAAKGNHKETVRILLSQDGINPDLGDNKGRTALSWAAGKGYEGVMELLLQNQMVKKNSRDGNGCTPLIWAAWKSYAGAVEMLVRYGSRPCHADRDRIRGVYGDGGTYRRPRPVWAASSI</sequence>
<feature type="repeat" description="ANK" evidence="3">
    <location>
        <begin position="1090"/>
        <end position="1119"/>
    </location>
</feature>
<dbReference type="EMBL" id="MCFJ01000004">
    <property type="protein sequence ID" value="ORY67776.1"/>
    <property type="molecule type" value="Genomic_DNA"/>
</dbReference>
<evidence type="ECO:0000259" key="4">
    <source>
        <dbReference type="PROSITE" id="PS50837"/>
    </source>
</evidence>
<evidence type="ECO:0000256" key="2">
    <source>
        <dbReference type="ARBA" id="ARBA00023043"/>
    </source>
</evidence>
<protein>
    <submittedName>
        <fullName evidence="5">Ankyrin repeat-containing domain protein</fullName>
    </submittedName>
</protein>
<feature type="repeat" description="ANK" evidence="3">
    <location>
        <begin position="1516"/>
        <end position="1548"/>
    </location>
</feature>
<dbReference type="SUPFAM" id="SSF52540">
    <property type="entry name" value="P-loop containing nucleoside triphosphate hydrolases"/>
    <property type="match status" value="1"/>
</dbReference>
<dbReference type="InterPro" id="IPR054471">
    <property type="entry name" value="GPIID_WHD"/>
</dbReference>
<keyword evidence="1" id="KW-0677">Repeat</keyword>
<dbReference type="PROSITE" id="PS50088">
    <property type="entry name" value="ANK_REPEAT"/>
    <property type="match status" value="18"/>
</dbReference>
<feature type="repeat" description="ANK" evidence="3">
    <location>
        <begin position="1222"/>
        <end position="1251"/>
    </location>
</feature>
<dbReference type="Gene3D" id="3.40.50.300">
    <property type="entry name" value="P-loop containing nucleotide triphosphate hydrolases"/>
    <property type="match status" value="1"/>
</dbReference>
<dbReference type="STRING" id="1141098.A0A1Y2E920"/>
<feature type="repeat" description="ANK" evidence="3">
    <location>
        <begin position="889"/>
        <end position="921"/>
    </location>
</feature>
<name>A0A1Y2E920_9PEZI</name>
<dbReference type="PROSITE" id="PS50837">
    <property type="entry name" value="NACHT"/>
    <property type="match status" value="1"/>
</dbReference>
<dbReference type="InterPro" id="IPR051165">
    <property type="entry name" value="Multifunctional_ANK_Repeat"/>
</dbReference>
<dbReference type="InterPro" id="IPR002110">
    <property type="entry name" value="Ankyrin_rpt"/>
</dbReference>
<feature type="repeat" description="ANK" evidence="3">
    <location>
        <begin position="1384"/>
        <end position="1416"/>
    </location>
</feature>
<reference evidence="5 6" key="1">
    <citation type="submission" date="2016-07" db="EMBL/GenBank/DDBJ databases">
        <title>Pervasive Adenine N6-methylation of Active Genes in Fungi.</title>
        <authorList>
            <consortium name="DOE Joint Genome Institute"/>
            <person name="Mondo S.J."/>
            <person name="Dannebaum R.O."/>
            <person name="Kuo R.C."/>
            <person name="Labutti K."/>
            <person name="Haridas S."/>
            <person name="Kuo A."/>
            <person name="Salamov A."/>
            <person name="Ahrendt S.R."/>
            <person name="Lipzen A."/>
            <person name="Sullivan W."/>
            <person name="Andreopoulos W.B."/>
            <person name="Clum A."/>
            <person name="Lindquist E."/>
            <person name="Daum C."/>
            <person name="Ramamoorthy G.K."/>
            <person name="Gryganskyi A."/>
            <person name="Culley D."/>
            <person name="Magnuson J.K."/>
            <person name="James T.Y."/>
            <person name="O'Malley M.A."/>
            <person name="Stajich J.E."/>
            <person name="Spatafora J.W."/>
            <person name="Visel A."/>
            <person name="Grigoriev I.V."/>
        </authorList>
    </citation>
    <scope>NUCLEOTIDE SEQUENCE [LARGE SCALE GENOMIC DNA]</scope>
    <source>
        <strain evidence="5 6">CBS 129021</strain>
    </source>
</reference>
<feature type="repeat" description="ANK" evidence="3">
    <location>
        <begin position="958"/>
        <end position="987"/>
    </location>
</feature>
<keyword evidence="2 3" id="KW-0040">ANK repeat</keyword>
<evidence type="ECO:0000256" key="3">
    <source>
        <dbReference type="PROSITE-ProRule" id="PRU00023"/>
    </source>
</evidence>
<evidence type="ECO:0000313" key="6">
    <source>
        <dbReference type="Proteomes" id="UP000193689"/>
    </source>
</evidence>
<dbReference type="Pfam" id="PF24883">
    <property type="entry name" value="NPHP3_N"/>
    <property type="match status" value="1"/>
</dbReference>
<dbReference type="GO" id="GO:0003824">
    <property type="term" value="F:catalytic activity"/>
    <property type="evidence" value="ECO:0007669"/>
    <property type="project" value="InterPro"/>
</dbReference>
<feature type="repeat" description="ANK" evidence="3">
    <location>
        <begin position="1054"/>
        <end position="1086"/>
    </location>
</feature>
<dbReference type="Proteomes" id="UP000193689">
    <property type="component" value="Unassembled WGS sequence"/>
</dbReference>
<evidence type="ECO:0000313" key="5">
    <source>
        <dbReference type="EMBL" id="ORY67776.1"/>
    </source>
</evidence>
<feature type="repeat" description="ANK" evidence="3">
    <location>
        <begin position="925"/>
        <end position="954"/>
    </location>
</feature>
<dbReference type="Gene3D" id="1.25.40.20">
    <property type="entry name" value="Ankyrin repeat-containing domain"/>
    <property type="match status" value="7"/>
</dbReference>
<dbReference type="SUPFAM" id="SSF48403">
    <property type="entry name" value="Ankyrin repeat"/>
    <property type="match status" value="2"/>
</dbReference>
<feature type="repeat" description="ANK" evidence="3">
    <location>
        <begin position="1123"/>
        <end position="1152"/>
    </location>
</feature>
<comment type="caution">
    <text evidence="5">The sequence shown here is derived from an EMBL/GenBank/DDBJ whole genome shotgun (WGS) entry which is preliminary data.</text>
</comment>
<organism evidence="5 6">
    <name type="scientific">Pseudomassariella vexata</name>
    <dbReference type="NCBI Taxonomy" id="1141098"/>
    <lineage>
        <taxon>Eukaryota</taxon>
        <taxon>Fungi</taxon>
        <taxon>Dikarya</taxon>
        <taxon>Ascomycota</taxon>
        <taxon>Pezizomycotina</taxon>
        <taxon>Sordariomycetes</taxon>
        <taxon>Xylariomycetidae</taxon>
        <taxon>Amphisphaeriales</taxon>
        <taxon>Pseudomassariaceae</taxon>
        <taxon>Pseudomassariella</taxon>
    </lineage>
</organism>
<proteinExistence type="predicted"/>
<dbReference type="PROSITE" id="PS50297">
    <property type="entry name" value="ANK_REP_REGION"/>
    <property type="match status" value="8"/>
</dbReference>
<feature type="repeat" description="ANK" evidence="3">
    <location>
        <begin position="1153"/>
        <end position="1185"/>
    </location>
</feature>
<feature type="repeat" description="ANK" evidence="3">
    <location>
        <begin position="1024"/>
        <end position="1053"/>
    </location>
</feature>
<dbReference type="Pfam" id="PF00023">
    <property type="entry name" value="Ank"/>
    <property type="match status" value="2"/>
</dbReference>
<dbReference type="PANTHER" id="PTHR24123:SF33">
    <property type="entry name" value="PROTEIN HOS4"/>
    <property type="match status" value="1"/>
</dbReference>
<dbReference type="InterPro" id="IPR036770">
    <property type="entry name" value="Ankyrin_rpt-contain_sf"/>
</dbReference>
<feature type="repeat" description="ANK" evidence="3">
    <location>
        <begin position="1354"/>
        <end position="1383"/>
    </location>
</feature>
<dbReference type="InterPro" id="IPR007111">
    <property type="entry name" value="NACHT_NTPase"/>
</dbReference>
<dbReference type="PANTHER" id="PTHR24123">
    <property type="entry name" value="ANKYRIN REPEAT-CONTAINING"/>
    <property type="match status" value="1"/>
</dbReference>
<feature type="repeat" description="ANK" evidence="3">
    <location>
        <begin position="1483"/>
        <end position="1515"/>
    </location>
</feature>
<dbReference type="InterPro" id="IPR035994">
    <property type="entry name" value="Nucleoside_phosphorylase_sf"/>
</dbReference>
<dbReference type="InterPro" id="IPR056884">
    <property type="entry name" value="NPHP3-like_N"/>
</dbReference>
<feature type="domain" description="NACHT" evidence="4">
    <location>
        <begin position="407"/>
        <end position="553"/>
    </location>
</feature>
<dbReference type="Pfam" id="PF22939">
    <property type="entry name" value="WHD_GPIID"/>
    <property type="match status" value="1"/>
</dbReference>
<feature type="repeat" description="ANK" evidence="3">
    <location>
        <begin position="1288"/>
        <end position="1317"/>
    </location>
</feature>
<dbReference type="InterPro" id="IPR027417">
    <property type="entry name" value="P-loop_NTPase"/>
</dbReference>
<feature type="repeat" description="ANK" evidence="3">
    <location>
        <begin position="1255"/>
        <end position="1284"/>
    </location>
</feature>
<dbReference type="SUPFAM" id="SSF53167">
    <property type="entry name" value="Purine and uridine phosphorylases"/>
    <property type="match status" value="1"/>
</dbReference>
<feature type="repeat" description="ANK" evidence="3">
    <location>
        <begin position="1450"/>
        <end position="1482"/>
    </location>
</feature>
<dbReference type="GO" id="GO:0009116">
    <property type="term" value="P:nucleoside metabolic process"/>
    <property type="evidence" value="ECO:0007669"/>
    <property type="project" value="InterPro"/>
</dbReference>
<dbReference type="Gene3D" id="3.40.50.1580">
    <property type="entry name" value="Nucleoside phosphorylase domain"/>
    <property type="match status" value="1"/>
</dbReference>
<gene>
    <name evidence="5" type="ORF">BCR38DRAFT_407714</name>
</gene>
<dbReference type="Pfam" id="PF12796">
    <property type="entry name" value="Ank_2"/>
    <property type="match status" value="8"/>
</dbReference>
<dbReference type="InParanoid" id="A0A1Y2E920"/>
<keyword evidence="6" id="KW-1185">Reference proteome</keyword>
<dbReference type="OrthoDB" id="1577640at2759"/>
<feature type="repeat" description="ANK" evidence="3">
    <location>
        <begin position="1186"/>
        <end position="1218"/>
    </location>
</feature>
<feature type="repeat" description="ANK" evidence="3">
    <location>
        <begin position="1321"/>
        <end position="1350"/>
    </location>
</feature>